<comment type="function">
    <text evidence="1">Component of the MICOS complex, a large protein complex of the mitochondrial inner membrane that plays crucial roles in the maintenance of crista junctions, inner membrane architecture, and formation of contact sites to the outer membrane.</text>
</comment>
<name>A0A7M7G306_NASVI</name>
<keyword evidence="3" id="KW-1185">Reference proteome</keyword>
<comment type="subcellular location">
    <subcellularLocation>
        <location evidence="1">Mitochondrion inner membrane</location>
        <topology evidence="1">Single-pass membrane protein</topology>
    </subcellularLocation>
</comment>
<dbReference type="Pfam" id="PF15884">
    <property type="entry name" value="QIL1"/>
    <property type="match status" value="1"/>
</dbReference>
<proteinExistence type="inferred from homology"/>
<dbReference type="InterPro" id="IPR026769">
    <property type="entry name" value="Mic13"/>
</dbReference>
<dbReference type="OMA" id="CVAQTIN"/>
<accession>A0A7M7G306</accession>
<keyword evidence="1" id="KW-0496">Mitochondrion</keyword>
<evidence type="ECO:0000313" key="2">
    <source>
        <dbReference type="EnsemblMetazoa" id="XP_001601202"/>
    </source>
</evidence>
<comment type="similarity">
    <text evidence="1">Belongs to the MICOS complex subunit Mic13 family.</text>
</comment>
<dbReference type="KEGG" id="nvi:100119104"/>
<protein>
    <recommendedName>
        <fullName evidence="1">MICOS complex subunit MIC13</fullName>
    </recommendedName>
</protein>
<keyword evidence="1" id="KW-0472">Membrane</keyword>
<dbReference type="GO" id="GO:0061617">
    <property type="term" value="C:MICOS complex"/>
    <property type="evidence" value="ECO:0007669"/>
    <property type="project" value="UniProtKB-UniRule"/>
</dbReference>
<sequence length="211" mass="23272">MAASTTALLPWRLARGMSGLARTINLAEPKTCERPVVQKLVSADVTRPCPHAEPGLSPGYPTTRAVPVRICRRKDLERACQPKLCDCPQKSPPRTVKQILCGWTIFGAKAAIAAGLLYWSVSEGIWGDSTDTEDFYFRIRDTIAADPTLDEVSLPRLEYVKFKILDSYNRAVLKIMGILVGVPLAISRRIQETLYPCEPEEEADGGGDAKR</sequence>
<gene>
    <name evidence="2" type="primary">100119104</name>
</gene>
<dbReference type="EnsemblMetazoa" id="XM_001601152">
    <property type="protein sequence ID" value="XP_001601202"/>
    <property type="gene ID" value="LOC100119104"/>
</dbReference>
<keyword evidence="1" id="KW-0999">Mitochondrion inner membrane</keyword>
<comment type="subunit">
    <text evidence="1">Component of the mitochondrial contact site and cristae organizing system (MICOS) complex.</text>
</comment>
<organism evidence="2 3">
    <name type="scientific">Nasonia vitripennis</name>
    <name type="common">Parasitic wasp</name>
    <dbReference type="NCBI Taxonomy" id="7425"/>
    <lineage>
        <taxon>Eukaryota</taxon>
        <taxon>Metazoa</taxon>
        <taxon>Ecdysozoa</taxon>
        <taxon>Arthropoda</taxon>
        <taxon>Hexapoda</taxon>
        <taxon>Insecta</taxon>
        <taxon>Pterygota</taxon>
        <taxon>Neoptera</taxon>
        <taxon>Endopterygota</taxon>
        <taxon>Hymenoptera</taxon>
        <taxon>Apocrita</taxon>
        <taxon>Proctotrupomorpha</taxon>
        <taxon>Chalcidoidea</taxon>
        <taxon>Pteromalidae</taxon>
        <taxon>Pteromalinae</taxon>
        <taxon>Nasonia</taxon>
    </lineage>
</organism>
<dbReference type="OrthoDB" id="5948578at2759"/>
<evidence type="ECO:0000313" key="3">
    <source>
        <dbReference type="Proteomes" id="UP000002358"/>
    </source>
</evidence>
<dbReference type="InParanoid" id="A0A7M7G306"/>
<dbReference type="AlphaFoldDB" id="A0A7M7G306"/>
<reference evidence="2" key="1">
    <citation type="submission" date="2021-01" db="UniProtKB">
        <authorList>
            <consortium name="EnsemblMetazoa"/>
        </authorList>
    </citation>
    <scope>IDENTIFICATION</scope>
</reference>
<evidence type="ECO:0000256" key="1">
    <source>
        <dbReference type="RuleBase" id="RU363009"/>
    </source>
</evidence>
<dbReference type="Proteomes" id="UP000002358">
    <property type="component" value="Chromosome 4"/>
</dbReference>